<proteinExistence type="predicted"/>
<sequence length="39" mass="4350">MINQVFHFAGRVIVHGAPPTGEWRPVMLAGEEKRYGKGL</sequence>
<dbReference type="Proteomes" id="UP000008084">
    <property type="component" value="Chromosome"/>
</dbReference>
<accession>A0A0H3NM62</accession>
<evidence type="ECO:0000313" key="1">
    <source>
        <dbReference type="EMBL" id="CBY26220.1"/>
    </source>
</evidence>
<organism evidence="1 2">
    <name type="scientific">Yersinia enterocolitica subsp. palearctica serotype O:3 (strain DSM 13030 / CIP 106945 / Y11)</name>
    <dbReference type="NCBI Taxonomy" id="930944"/>
    <lineage>
        <taxon>Bacteria</taxon>
        <taxon>Pseudomonadati</taxon>
        <taxon>Pseudomonadota</taxon>
        <taxon>Gammaproteobacteria</taxon>
        <taxon>Enterobacterales</taxon>
        <taxon>Yersiniaceae</taxon>
        <taxon>Yersinia</taxon>
    </lineage>
</organism>
<dbReference type="EMBL" id="FR729477">
    <property type="protein sequence ID" value="CBY26220.1"/>
    <property type="molecule type" value="Genomic_DNA"/>
</dbReference>
<name>A0A0H3NM62_YERE1</name>
<dbReference type="HOGENOM" id="CLU_3319575_0_0_6"/>
<evidence type="ECO:0000313" key="2">
    <source>
        <dbReference type="Proteomes" id="UP000008084"/>
    </source>
</evidence>
<dbReference type="KEGG" id="yey:Y11_19611"/>
<dbReference type="PATRIC" id="fig|930944.6.peg.1949"/>
<protein>
    <submittedName>
        <fullName evidence="1">Uncharacterized protein</fullName>
    </submittedName>
</protein>
<gene>
    <name evidence="1" type="ordered locus">Y11_19611</name>
</gene>
<reference evidence="1 2" key="1">
    <citation type="journal article" date="2011" name="J. Bacteriol.">
        <title>Complete genome sequence of Yersinia enterocolitica subsp. palearctica serogroup O:3.</title>
        <authorList>
            <person name="Batzilla J."/>
            <person name="Hoper D."/>
            <person name="Antonenka U."/>
            <person name="Heesemann J."/>
            <person name="Rakin A."/>
        </authorList>
    </citation>
    <scope>NUCLEOTIDE SEQUENCE [LARGE SCALE GENOMIC DNA]</scope>
    <source>
        <strain evidence="2">DSM 13030 / CIP 106945 / Y11</strain>
    </source>
</reference>
<dbReference type="AlphaFoldDB" id="A0A0H3NM62"/>